<dbReference type="PROSITE" id="PS00216">
    <property type="entry name" value="SUGAR_TRANSPORT_1"/>
    <property type="match status" value="1"/>
</dbReference>
<evidence type="ECO:0000256" key="1">
    <source>
        <dbReference type="ARBA" id="ARBA00004651"/>
    </source>
</evidence>
<keyword evidence="3 6" id="KW-0812">Transmembrane</keyword>
<feature type="transmembrane region" description="Helical" evidence="6">
    <location>
        <begin position="55"/>
        <end position="75"/>
    </location>
</feature>
<feature type="domain" description="Major facilitator superfamily (MFS) profile" evidence="7">
    <location>
        <begin position="18"/>
        <end position="409"/>
    </location>
</feature>
<proteinExistence type="predicted"/>
<keyword evidence="5 6" id="KW-0472">Membrane</keyword>
<dbReference type="RefSeq" id="WP_148947008.1">
    <property type="nucleotide sequence ID" value="NZ_JBNIKK010000003.1"/>
</dbReference>
<keyword evidence="4 6" id="KW-1133">Transmembrane helix</keyword>
<evidence type="ECO:0000256" key="2">
    <source>
        <dbReference type="ARBA" id="ARBA00022448"/>
    </source>
</evidence>
<dbReference type="Gene3D" id="1.20.1250.20">
    <property type="entry name" value="MFS general substrate transporter like domains"/>
    <property type="match status" value="2"/>
</dbReference>
<feature type="transmembrane region" description="Helical" evidence="6">
    <location>
        <begin position="21"/>
        <end position="43"/>
    </location>
</feature>
<feature type="transmembrane region" description="Helical" evidence="6">
    <location>
        <begin position="381"/>
        <end position="405"/>
    </location>
</feature>
<protein>
    <submittedName>
        <fullName evidence="8">MFS transporter</fullName>
    </submittedName>
</protein>
<dbReference type="AlphaFoldDB" id="A0A5D4KCH4"/>
<feature type="transmembrane region" description="Helical" evidence="6">
    <location>
        <begin position="293"/>
        <end position="310"/>
    </location>
</feature>
<feature type="transmembrane region" description="Helical" evidence="6">
    <location>
        <begin position="84"/>
        <end position="102"/>
    </location>
</feature>
<evidence type="ECO:0000256" key="4">
    <source>
        <dbReference type="ARBA" id="ARBA00022989"/>
    </source>
</evidence>
<dbReference type="PANTHER" id="PTHR23525">
    <property type="entry name" value="TRANSPORTER, PUTATIVE-RELATED"/>
    <property type="match status" value="1"/>
</dbReference>
<dbReference type="EMBL" id="VTEH01000008">
    <property type="protein sequence ID" value="TYR75084.1"/>
    <property type="molecule type" value="Genomic_DNA"/>
</dbReference>
<feature type="transmembrane region" description="Helical" evidence="6">
    <location>
        <begin position="108"/>
        <end position="130"/>
    </location>
</feature>
<evidence type="ECO:0000259" key="7">
    <source>
        <dbReference type="PROSITE" id="PS50850"/>
    </source>
</evidence>
<evidence type="ECO:0000313" key="9">
    <source>
        <dbReference type="Proteomes" id="UP000323317"/>
    </source>
</evidence>
<keyword evidence="2" id="KW-0813">Transport</keyword>
<dbReference type="PANTHER" id="PTHR23525:SF1">
    <property type="entry name" value="NODULIN-LIKE DOMAIN-CONTAINING PROTEIN"/>
    <property type="match status" value="1"/>
</dbReference>
<feature type="transmembrane region" description="Helical" evidence="6">
    <location>
        <begin position="354"/>
        <end position="375"/>
    </location>
</feature>
<feature type="transmembrane region" description="Helical" evidence="6">
    <location>
        <begin position="226"/>
        <end position="248"/>
    </location>
</feature>
<evidence type="ECO:0000313" key="8">
    <source>
        <dbReference type="EMBL" id="TYR75084.1"/>
    </source>
</evidence>
<dbReference type="Proteomes" id="UP000323317">
    <property type="component" value="Unassembled WGS sequence"/>
</dbReference>
<organism evidence="8 9">
    <name type="scientific">Rossellomorea vietnamensis</name>
    <dbReference type="NCBI Taxonomy" id="218284"/>
    <lineage>
        <taxon>Bacteria</taxon>
        <taxon>Bacillati</taxon>
        <taxon>Bacillota</taxon>
        <taxon>Bacilli</taxon>
        <taxon>Bacillales</taxon>
        <taxon>Bacillaceae</taxon>
        <taxon>Rossellomorea</taxon>
    </lineage>
</organism>
<comment type="caution">
    <text evidence="8">The sequence shown here is derived from an EMBL/GenBank/DDBJ whole genome shotgun (WGS) entry which is preliminary data.</text>
</comment>
<dbReference type="InterPro" id="IPR036259">
    <property type="entry name" value="MFS_trans_sf"/>
</dbReference>
<feature type="transmembrane region" description="Helical" evidence="6">
    <location>
        <begin position="260"/>
        <end position="281"/>
    </location>
</feature>
<dbReference type="SUPFAM" id="SSF103473">
    <property type="entry name" value="MFS general substrate transporter"/>
    <property type="match status" value="1"/>
</dbReference>
<reference evidence="8 9" key="1">
    <citation type="submission" date="2019-08" db="EMBL/GenBank/DDBJ databases">
        <title>Bacillus genomes from the desert of Cuatro Cienegas, Coahuila.</title>
        <authorList>
            <person name="Olmedo-Alvarez G."/>
        </authorList>
    </citation>
    <scope>NUCLEOTIDE SEQUENCE [LARGE SCALE GENOMIC DNA]</scope>
    <source>
        <strain evidence="8 9">CH40_1T</strain>
    </source>
</reference>
<sequence length="420" mass="45822">MKAYILECRTNYKSYNRNVKLAIAANLFSQIGLGIFMTLYNLYLRDLGYSELTNGNVIAMTALAQAIFLVPAGFLSDLWGRKRVMALGAALAALTLLGRSFFEGETTLIILAFGSGAFMAFIQVSMIPWLAENSTEKERVHLFSMHFAIMMAANVIGNLFGGLLSDFLSLFGIDSLTSLRLTLILGSFLYLAGILPILKMKESVRKQPKKIVEKSQWKGKGKQWKLVFLFVGAQLIIGIGSGLVVPYLNLYFADRFQTSHSAIGFILSLGQGATAIAMIIGPAVVNKIGEVKAVVLLQLLSLPFLILTGITTNLYLAVVGFLFRQALMNAGNPIQMALMMRKVPDDKKGIANSLSQMAFSIGWATMGPVSTYIVAAYGSYWGYSIVFAITGCIYFIGAVYFLLVFGEKSTSVKKQPAEAS</sequence>
<dbReference type="InterPro" id="IPR011701">
    <property type="entry name" value="MFS"/>
</dbReference>
<feature type="transmembrane region" description="Helical" evidence="6">
    <location>
        <begin position="181"/>
        <end position="198"/>
    </location>
</feature>
<name>A0A5D4KCH4_9BACI</name>
<comment type="subcellular location">
    <subcellularLocation>
        <location evidence="1">Cell membrane</location>
        <topology evidence="1">Multi-pass membrane protein</topology>
    </subcellularLocation>
</comment>
<dbReference type="GO" id="GO:0022857">
    <property type="term" value="F:transmembrane transporter activity"/>
    <property type="evidence" value="ECO:0007669"/>
    <property type="project" value="InterPro"/>
</dbReference>
<evidence type="ECO:0000256" key="3">
    <source>
        <dbReference type="ARBA" id="ARBA00022692"/>
    </source>
</evidence>
<dbReference type="PROSITE" id="PS50850">
    <property type="entry name" value="MFS"/>
    <property type="match status" value="1"/>
</dbReference>
<dbReference type="InterPro" id="IPR005829">
    <property type="entry name" value="Sugar_transporter_CS"/>
</dbReference>
<evidence type="ECO:0000256" key="6">
    <source>
        <dbReference type="SAM" id="Phobius"/>
    </source>
</evidence>
<accession>A0A5D4KCH4</accession>
<dbReference type="GO" id="GO:0005886">
    <property type="term" value="C:plasma membrane"/>
    <property type="evidence" value="ECO:0007669"/>
    <property type="project" value="UniProtKB-SubCell"/>
</dbReference>
<gene>
    <name evidence="8" type="ORF">FZC79_11740</name>
</gene>
<dbReference type="Pfam" id="PF07690">
    <property type="entry name" value="MFS_1"/>
    <property type="match status" value="2"/>
</dbReference>
<dbReference type="InterPro" id="IPR020846">
    <property type="entry name" value="MFS_dom"/>
</dbReference>
<feature type="transmembrane region" description="Helical" evidence="6">
    <location>
        <begin position="142"/>
        <end position="161"/>
    </location>
</feature>
<evidence type="ECO:0000256" key="5">
    <source>
        <dbReference type="ARBA" id="ARBA00023136"/>
    </source>
</evidence>